<evidence type="ECO:0000256" key="1">
    <source>
        <dbReference type="ARBA" id="ARBA00007435"/>
    </source>
</evidence>
<feature type="domain" description="GIY-YIG" evidence="2">
    <location>
        <begin position="4"/>
        <end position="79"/>
    </location>
</feature>
<dbReference type="Gene3D" id="3.40.1440.10">
    <property type="entry name" value="GIY-YIG endonuclease"/>
    <property type="match status" value="1"/>
</dbReference>
<gene>
    <name evidence="3" type="ORF">BCAMP_11125</name>
</gene>
<dbReference type="CDD" id="cd10456">
    <property type="entry name" value="GIY-YIG_UPF0213"/>
    <property type="match status" value="1"/>
</dbReference>
<dbReference type="PANTHER" id="PTHR34477">
    <property type="entry name" value="UPF0213 PROTEIN YHBQ"/>
    <property type="match status" value="1"/>
</dbReference>
<comment type="similarity">
    <text evidence="1">Belongs to the UPF0213 family.</text>
</comment>
<name>W7CGJ6_9LIST</name>
<dbReference type="STRING" id="1265861.BCAMP_11125"/>
<dbReference type="AlphaFoldDB" id="W7CGJ6"/>
<dbReference type="PROSITE" id="PS50164">
    <property type="entry name" value="GIY_YIG"/>
    <property type="match status" value="1"/>
</dbReference>
<keyword evidence="4" id="KW-1185">Reference proteome</keyword>
<dbReference type="SUPFAM" id="SSF82771">
    <property type="entry name" value="GIY-YIG endonuclease"/>
    <property type="match status" value="1"/>
</dbReference>
<reference evidence="3 4" key="1">
    <citation type="submission" date="2012-12" db="EMBL/GenBank/DDBJ databases">
        <title>Novel taxa of Listeriaceae from agricultural environments in the United States.</title>
        <authorList>
            <person name="den Bakker H.C."/>
            <person name="Allred A."/>
            <person name="Warchocki S."/>
            <person name="Wright E.M."/>
            <person name="Burrell A."/>
            <person name="Nightingale K.K."/>
            <person name="Kephart D."/>
            <person name="Wiedmann M."/>
        </authorList>
    </citation>
    <scope>NUCLEOTIDE SEQUENCE [LARGE SCALE GENOMIC DNA]</scope>
    <source>
        <strain evidence="3 4">FSL F6-1037</strain>
    </source>
</reference>
<dbReference type="Proteomes" id="UP000019243">
    <property type="component" value="Unassembled WGS sequence"/>
</dbReference>
<dbReference type="InterPro" id="IPR000305">
    <property type="entry name" value="GIY-YIG_endonuc"/>
</dbReference>
<protein>
    <submittedName>
        <fullName evidence="3">GIY-YIG nuclease superfamily protein</fullName>
    </submittedName>
</protein>
<dbReference type="InterPro" id="IPR050190">
    <property type="entry name" value="UPF0213_domain"/>
</dbReference>
<sequence>MAKTNHYFYVLRCADNTFYGGYTVDIERRESEHNDGIGCKYTFTRRPVTLIHYEVFETRSLAMKAEYASSTNHARLKSVT</sequence>
<dbReference type="EMBL" id="AODH01000049">
    <property type="protein sequence ID" value="EUJ36047.1"/>
    <property type="molecule type" value="Genomic_DNA"/>
</dbReference>
<dbReference type="Pfam" id="PF01541">
    <property type="entry name" value="GIY-YIG"/>
    <property type="match status" value="1"/>
</dbReference>
<dbReference type="InterPro" id="IPR035901">
    <property type="entry name" value="GIY-YIG_endonuc_sf"/>
</dbReference>
<proteinExistence type="inferred from homology"/>
<dbReference type="PANTHER" id="PTHR34477:SF1">
    <property type="entry name" value="UPF0213 PROTEIN YHBQ"/>
    <property type="match status" value="1"/>
</dbReference>
<accession>W7CGJ6</accession>
<evidence type="ECO:0000313" key="3">
    <source>
        <dbReference type="EMBL" id="EUJ36047.1"/>
    </source>
</evidence>
<evidence type="ECO:0000313" key="4">
    <source>
        <dbReference type="Proteomes" id="UP000019243"/>
    </source>
</evidence>
<comment type="caution">
    <text evidence="3">The sequence shown here is derived from an EMBL/GenBank/DDBJ whole genome shotgun (WGS) entry which is preliminary data.</text>
</comment>
<evidence type="ECO:0000259" key="2">
    <source>
        <dbReference type="PROSITE" id="PS50164"/>
    </source>
</evidence>
<organism evidence="3 4">
    <name type="scientific">Brochothrix campestris FSL F6-1037</name>
    <dbReference type="NCBI Taxonomy" id="1265861"/>
    <lineage>
        <taxon>Bacteria</taxon>
        <taxon>Bacillati</taxon>
        <taxon>Bacillota</taxon>
        <taxon>Bacilli</taxon>
        <taxon>Bacillales</taxon>
        <taxon>Listeriaceae</taxon>
        <taxon>Brochothrix</taxon>
    </lineage>
</organism>